<name>A0A2P8CZP3_9BACT</name>
<dbReference type="Proteomes" id="UP000240572">
    <property type="component" value="Unassembled WGS sequence"/>
</dbReference>
<protein>
    <submittedName>
        <fullName evidence="1">Nitrogen fixation protein FixH</fullName>
    </submittedName>
</protein>
<proteinExistence type="predicted"/>
<dbReference type="RefSeq" id="WP_106524320.1">
    <property type="nucleotide sequence ID" value="NZ_PYGD01000008.1"/>
</dbReference>
<organism evidence="1 2">
    <name type="scientific">Taibaiella chishuiensis</name>
    <dbReference type="NCBI Taxonomy" id="1434707"/>
    <lineage>
        <taxon>Bacteria</taxon>
        <taxon>Pseudomonadati</taxon>
        <taxon>Bacteroidota</taxon>
        <taxon>Chitinophagia</taxon>
        <taxon>Chitinophagales</taxon>
        <taxon>Chitinophagaceae</taxon>
        <taxon>Taibaiella</taxon>
    </lineage>
</organism>
<gene>
    <name evidence="1" type="ORF">B0I18_108179</name>
</gene>
<dbReference type="OrthoDB" id="1493774at2"/>
<sequence>MKALRHSGNLLLLLFGIMLVLMSLLVYRSATQKVSMVSKNYYEQELHYQQQLDAMNNTRRLDHEFSLSAGTDSIRLQLPRSISQALTSGQLHFYCPADDKADVLLPVSSSADGRYSFSRSMLKGRGYILKMDLNAGGTAYYKEIKIP</sequence>
<reference evidence="1 2" key="1">
    <citation type="submission" date="2018-03" db="EMBL/GenBank/DDBJ databases">
        <title>Genomic Encyclopedia of Type Strains, Phase III (KMG-III): the genomes of soil and plant-associated and newly described type strains.</title>
        <authorList>
            <person name="Whitman W."/>
        </authorList>
    </citation>
    <scope>NUCLEOTIDE SEQUENCE [LARGE SCALE GENOMIC DNA]</scope>
    <source>
        <strain evidence="1 2">CGMCC 1.12700</strain>
    </source>
</reference>
<comment type="caution">
    <text evidence="1">The sequence shown here is derived from an EMBL/GenBank/DDBJ whole genome shotgun (WGS) entry which is preliminary data.</text>
</comment>
<evidence type="ECO:0000313" key="1">
    <source>
        <dbReference type="EMBL" id="PSK90448.1"/>
    </source>
</evidence>
<accession>A0A2P8CZP3</accession>
<dbReference type="EMBL" id="PYGD01000008">
    <property type="protein sequence ID" value="PSK90448.1"/>
    <property type="molecule type" value="Genomic_DNA"/>
</dbReference>
<dbReference type="Pfam" id="PF05751">
    <property type="entry name" value="FixH"/>
    <property type="match status" value="1"/>
</dbReference>
<dbReference type="InterPro" id="IPR008620">
    <property type="entry name" value="FixH"/>
</dbReference>
<dbReference type="AlphaFoldDB" id="A0A2P8CZP3"/>
<keyword evidence="2" id="KW-1185">Reference proteome</keyword>
<evidence type="ECO:0000313" key="2">
    <source>
        <dbReference type="Proteomes" id="UP000240572"/>
    </source>
</evidence>